<protein>
    <recommendedName>
        <fullName evidence="3">DNA primase</fullName>
    </recommendedName>
</protein>
<sequence length="206" mass="21862">MFEVLAGRDALACARAYTKTLGWPVTRGHRYRPRAGCTCRDTTDAPCPTPGAHPVTGPPAEERDDDLALPGASLIAPTLAFDIVIAPSRVGMAAMVSLDRETRVPCAVTRDEAALFTQAGTGRYAIDALTSTCLVVRTGPEGWVALPPSHGVRWDTPPWDEASGAALPLPHGGRLHAHFTKAVRLAGTEAEAVAPHRVKLRPHPCP</sequence>
<dbReference type="EMBL" id="VOKX01000009">
    <property type="protein sequence ID" value="KAB7850109.1"/>
    <property type="molecule type" value="Genomic_DNA"/>
</dbReference>
<proteinExistence type="predicted"/>
<keyword evidence="2" id="KW-1185">Reference proteome</keyword>
<comment type="caution">
    <text evidence="1">The sequence shown here is derived from an EMBL/GenBank/DDBJ whole genome shotgun (WGS) entry which is preliminary data.</text>
</comment>
<reference evidence="1 2" key="1">
    <citation type="journal article" date="2019" name="Microb. Cell Fact.">
        <title>Exploring novel herbicidin analogues by transcriptional regulator overexpression and MS/MS molecular networking.</title>
        <authorList>
            <person name="Shi Y."/>
            <person name="Gu R."/>
            <person name="Li Y."/>
            <person name="Wang X."/>
            <person name="Ren W."/>
            <person name="Li X."/>
            <person name="Wang L."/>
            <person name="Xie Y."/>
            <person name="Hong B."/>
        </authorList>
    </citation>
    <scope>NUCLEOTIDE SEQUENCE [LARGE SCALE GENOMIC DNA]</scope>
    <source>
        <strain evidence="1 2">US-43</strain>
    </source>
</reference>
<dbReference type="AlphaFoldDB" id="A0A5N5WEA1"/>
<gene>
    <name evidence="1" type="ORF">FRZ00_05775</name>
</gene>
<name>A0A5N5WEA1_STRMB</name>
<dbReference type="OrthoDB" id="4278112at2"/>
<organism evidence="1 2">
    <name type="scientific">Streptomyces mobaraensis</name>
    <name type="common">Streptoverticillium mobaraense</name>
    <dbReference type="NCBI Taxonomy" id="35621"/>
    <lineage>
        <taxon>Bacteria</taxon>
        <taxon>Bacillati</taxon>
        <taxon>Actinomycetota</taxon>
        <taxon>Actinomycetes</taxon>
        <taxon>Kitasatosporales</taxon>
        <taxon>Streptomycetaceae</taxon>
        <taxon>Streptomyces</taxon>
    </lineage>
</organism>
<accession>A0A5N5WEA1</accession>
<dbReference type="RefSeq" id="WP_152262648.1">
    <property type="nucleotide sequence ID" value="NZ_VOKX01000009.1"/>
</dbReference>
<evidence type="ECO:0000313" key="1">
    <source>
        <dbReference type="EMBL" id="KAB7850109.1"/>
    </source>
</evidence>
<evidence type="ECO:0008006" key="3">
    <source>
        <dbReference type="Google" id="ProtNLM"/>
    </source>
</evidence>
<evidence type="ECO:0000313" key="2">
    <source>
        <dbReference type="Proteomes" id="UP000327000"/>
    </source>
</evidence>
<dbReference type="Proteomes" id="UP000327000">
    <property type="component" value="Unassembled WGS sequence"/>
</dbReference>